<dbReference type="STRING" id="203122.Sde_1239"/>
<dbReference type="InterPro" id="IPR034242">
    <property type="entry name" value="MauL"/>
</dbReference>
<reference evidence="1 2" key="1">
    <citation type="journal article" date="2008" name="PLoS Genet.">
        <title>Complete genome sequence of the complex carbohydrate-degrading marine bacterium, Saccharophagus degradans strain 2-40 T.</title>
        <authorList>
            <person name="Weiner R.M."/>
            <person name="Taylor L.E.II."/>
            <person name="Henrissat B."/>
            <person name="Hauser L."/>
            <person name="Land M."/>
            <person name="Coutinho P.M."/>
            <person name="Rancurel C."/>
            <person name="Saunders E.H."/>
            <person name="Longmire A.G."/>
            <person name="Zhang H."/>
            <person name="Bayer E.A."/>
            <person name="Gilbert H.J."/>
            <person name="Larimer F."/>
            <person name="Zhulin I.B."/>
            <person name="Ekborg N.A."/>
            <person name="Lamed R."/>
            <person name="Richardson P.M."/>
            <person name="Borovok I."/>
            <person name="Hutcheson S."/>
        </authorList>
    </citation>
    <scope>NUCLEOTIDE SEQUENCE [LARGE SCALE GENOMIC DNA]</scope>
    <source>
        <strain evidence="2">2-40 / ATCC 43961 / DSM 17024</strain>
    </source>
</reference>
<protein>
    <recommendedName>
        <fullName evidence="3">Methylamine utilization protein</fullName>
    </recommendedName>
</protein>
<dbReference type="EMBL" id="CP000282">
    <property type="protein sequence ID" value="ABD80501.1"/>
    <property type="molecule type" value="Genomic_DNA"/>
</dbReference>
<sequence length="232" mass="24823">MVKNNLTLFSTSLYRAGRCLALVLCVLVAAGVHGAVLKVHVTSNTAPLQDAVVSVRSADRAAASSAVQPTPAPVAAAMDQRNLQFSPNVIAVQTGTLVSFPNSDDVRHHVYSFSPAKRFELRLYHGTTADPIKFDTAGKVVLGCNIHDSMLGYIFVVDTPFFAVTGEDGLAAIKTDDASEWVVQVEHPRSKNVWQQSVTAAQLKNGLSVDLGGLTPDPRKAKPISELDALFK</sequence>
<dbReference type="InterPro" id="IPR008972">
    <property type="entry name" value="Cupredoxin"/>
</dbReference>
<dbReference type="SUPFAM" id="SSF49503">
    <property type="entry name" value="Cupredoxins"/>
    <property type="match status" value="1"/>
</dbReference>
<dbReference type="eggNOG" id="COG3794">
    <property type="taxonomic scope" value="Bacteria"/>
</dbReference>
<evidence type="ECO:0008006" key="3">
    <source>
        <dbReference type="Google" id="ProtNLM"/>
    </source>
</evidence>
<dbReference type="AlphaFoldDB" id="Q21LC8"/>
<dbReference type="Gene3D" id="2.60.40.420">
    <property type="entry name" value="Cupredoxins - blue copper proteins"/>
    <property type="match status" value="1"/>
</dbReference>
<dbReference type="RefSeq" id="WP_011467721.1">
    <property type="nucleotide sequence ID" value="NC_007912.1"/>
</dbReference>
<dbReference type="Proteomes" id="UP000001947">
    <property type="component" value="Chromosome"/>
</dbReference>
<organism evidence="1 2">
    <name type="scientific">Saccharophagus degradans (strain 2-40 / ATCC 43961 / DSM 17024)</name>
    <dbReference type="NCBI Taxonomy" id="203122"/>
    <lineage>
        <taxon>Bacteria</taxon>
        <taxon>Pseudomonadati</taxon>
        <taxon>Pseudomonadota</taxon>
        <taxon>Gammaproteobacteria</taxon>
        <taxon>Cellvibrionales</taxon>
        <taxon>Cellvibrionaceae</taxon>
        <taxon>Saccharophagus</taxon>
    </lineage>
</organism>
<keyword evidence="2" id="KW-1185">Reference proteome</keyword>
<evidence type="ECO:0000313" key="1">
    <source>
        <dbReference type="EMBL" id="ABD80501.1"/>
    </source>
</evidence>
<dbReference type="CDD" id="cd04221">
    <property type="entry name" value="MauL"/>
    <property type="match status" value="1"/>
</dbReference>
<proteinExistence type="predicted"/>
<name>Q21LC8_SACD2</name>
<dbReference type="KEGG" id="sde:Sde_1239"/>
<accession>Q21LC8</accession>
<dbReference type="HOGENOM" id="CLU_084768_2_2_6"/>
<dbReference type="GeneID" id="98615829"/>
<evidence type="ECO:0000313" key="2">
    <source>
        <dbReference type="Proteomes" id="UP000001947"/>
    </source>
</evidence>
<gene>
    <name evidence="1" type="ordered locus">Sde_1239</name>
</gene>